<dbReference type="AlphaFoldDB" id="A0A242MRX0"/>
<reference evidence="1 2" key="1">
    <citation type="submission" date="2017-03" db="EMBL/GenBank/DDBJ databases">
        <title>Genome analysis of strain PAMC 26510.</title>
        <authorList>
            <person name="Oh H.-M."/>
            <person name="Yang J.-A."/>
        </authorList>
    </citation>
    <scope>NUCLEOTIDE SEQUENCE [LARGE SCALE GENOMIC DNA]</scope>
    <source>
        <strain evidence="1 2">PAMC 26510</strain>
    </source>
</reference>
<sequence length="60" mass="6388">MPSLTAHTQTKPVPGILIDQITRDALRRASMAPTYMEALDITGAALIAVAYLVKAGVKHV</sequence>
<comment type="caution">
    <text evidence="1">The sequence shown here is derived from an EMBL/GenBank/DDBJ whole genome shotgun (WGS) entry which is preliminary data.</text>
</comment>
<organism evidence="1 2">
    <name type="scientific">Caballeronia sordidicola</name>
    <name type="common">Burkholderia sordidicola</name>
    <dbReference type="NCBI Taxonomy" id="196367"/>
    <lineage>
        <taxon>Bacteria</taxon>
        <taxon>Pseudomonadati</taxon>
        <taxon>Pseudomonadota</taxon>
        <taxon>Betaproteobacteria</taxon>
        <taxon>Burkholderiales</taxon>
        <taxon>Burkholderiaceae</taxon>
        <taxon>Caballeronia</taxon>
    </lineage>
</organism>
<evidence type="ECO:0000313" key="1">
    <source>
        <dbReference type="EMBL" id="OTP73945.1"/>
    </source>
</evidence>
<gene>
    <name evidence="1" type="ORF">PAMC26510_17465</name>
</gene>
<proteinExistence type="predicted"/>
<protein>
    <submittedName>
        <fullName evidence="1">Uncharacterized protein</fullName>
    </submittedName>
</protein>
<evidence type="ECO:0000313" key="2">
    <source>
        <dbReference type="Proteomes" id="UP000194546"/>
    </source>
</evidence>
<name>A0A242MRX0_CABSO</name>
<dbReference type="EMBL" id="NBTY01000093">
    <property type="protein sequence ID" value="OTP73945.1"/>
    <property type="molecule type" value="Genomic_DNA"/>
</dbReference>
<dbReference type="RefSeq" id="WP_086381945.1">
    <property type="nucleotide sequence ID" value="NZ_NBTY01000093.1"/>
</dbReference>
<dbReference type="Proteomes" id="UP000194546">
    <property type="component" value="Unassembled WGS sequence"/>
</dbReference>
<accession>A0A242MRX0</accession>